<evidence type="ECO:0000256" key="1">
    <source>
        <dbReference type="SAM" id="MobiDB-lite"/>
    </source>
</evidence>
<protein>
    <submittedName>
        <fullName evidence="2">Uncharacterized protein</fullName>
    </submittedName>
</protein>
<name>A0ABD3IDT7_9MARC</name>
<feature type="region of interest" description="Disordered" evidence="1">
    <location>
        <begin position="1"/>
        <end position="43"/>
    </location>
</feature>
<organism evidence="2 3">
    <name type="scientific">Riccia sorocarpa</name>
    <dbReference type="NCBI Taxonomy" id="122646"/>
    <lineage>
        <taxon>Eukaryota</taxon>
        <taxon>Viridiplantae</taxon>
        <taxon>Streptophyta</taxon>
        <taxon>Embryophyta</taxon>
        <taxon>Marchantiophyta</taxon>
        <taxon>Marchantiopsida</taxon>
        <taxon>Marchantiidae</taxon>
        <taxon>Marchantiales</taxon>
        <taxon>Ricciaceae</taxon>
        <taxon>Riccia</taxon>
    </lineage>
</organism>
<reference evidence="2 3" key="1">
    <citation type="submission" date="2024-09" db="EMBL/GenBank/DDBJ databases">
        <title>Chromosome-scale assembly of Riccia sorocarpa.</title>
        <authorList>
            <person name="Paukszto L."/>
        </authorList>
    </citation>
    <scope>NUCLEOTIDE SEQUENCE [LARGE SCALE GENOMIC DNA]</scope>
    <source>
        <strain evidence="2">LP-2024</strain>
        <tissue evidence="2">Aerial parts of the thallus</tissue>
    </source>
</reference>
<feature type="region of interest" description="Disordered" evidence="1">
    <location>
        <begin position="108"/>
        <end position="135"/>
    </location>
</feature>
<keyword evidence="3" id="KW-1185">Reference proteome</keyword>
<proteinExistence type="predicted"/>
<accession>A0ABD3IDT7</accession>
<evidence type="ECO:0000313" key="3">
    <source>
        <dbReference type="Proteomes" id="UP001633002"/>
    </source>
</evidence>
<sequence>MKALAEAEQIQSASRKSPGNEPVTSRLEQAKARKERRRSSHLTAVKSSLKTRLLQGKTSLLITQRAQHVRKLLPGGGLRLSTPVKRFSRVSFDMDNLKRNLIDLKSRRSRDQTTVGRRQRRGKEQVSRDSRSKRKLGSYSVGHEFRISLSFNSALSTKDYRKAGSDLNNAATGCTCV</sequence>
<dbReference type="EMBL" id="JBJQOH010000001">
    <property type="protein sequence ID" value="KAL3700422.1"/>
    <property type="molecule type" value="Genomic_DNA"/>
</dbReference>
<dbReference type="Proteomes" id="UP001633002">
    <property type="component" value="Unassembled WGS sequence"/>
</dbReference>
<dbReference type="AlphaFoldDB" id="A0ABD3IDT7"/>
<comment type="caution">
    <text evidence="2">The sequence shown here is derived from an EMBL/GenBank/DDBJ whole genome shotgun (WGS) entry which is preliminary data.</text>
</comment>
<gene>
    <name evidence="2" type="ORF">R1sor_018444</name>
</gene>
<feature type="compositionally biased region" description="Polar residues" evidence="1">
    <location>
        <begin position="9"/>
        <end position="27"/>
    </location>
</feature>
<evidence type="ECO:0000313" key="2">
    <source>
        <dbReference type="EMBL" id="KAL3700422.1"/>
    </source>
</evidence>